<evidence type="ECO:0000313" key="2">
    <source>
        <dbReference type="EMBL" id="PZP54568.1"/>
    </source>
</evidence>
<organism evidence="2 3">
    <name type="scientific">Micavibrio aeruginosavorus</name>
    <dbReference type="NCBI Taxonomy" id="349221"/>
    <lineage>
        <taxon>Bacteria</taxon>
        <taxon>Pseudomonadati</taxon>
        <taxon>Bdellovibrionota</taxon>
        <taxon>Bdellovibrionia</taxon>
        <taxon>Bdellovibrionales</taxon>
        <taxon>Pseudobdellovibrionaceae</taxon>
        <taxon>Micavibrio</taxon>
    </lineage>
</organism>
<feature type="domain" description="DHFR" evidence="1">
    <location>
        <begin position="1"/>
        <end position="65"/>
    </location>
</feature>
<dbReference type="GO" id="GO:0004146">
    <property type="term" value="F:dihydrofolate reductase activity"/>
    <property type="evidence" value="ECO:0007669"/>
    <property type="project" value="InterPro"/>
</dbReference>
<evidence type="ECO:0000313" key="3">
    <source>
        <dbReference type="Proteomes" id="UP000249739"/>
    </source>
</evidence>
<dbReference type="SUPFAM" id="SSF53597">
    <property type="entry name" value="Dihydrofolate reductase-like"/>
    <property type="match status" value="1"/>
</dbReference>
<accession>A0A2W5FH03</accession>
<gene>
    <name evidence="2" type="ORF">DI586_09470</name>
</gene>
<dbReference type="InterPro" id="IPR024072">
    <property type="entry name" value="DHFR-like_dom_sf"/>
</dbReference>
<evidence type="ECO:0000259" key="1">
    <source>
        <dbReference type="PROSITE" id="PS51330"/>
    </source>
</evidence>
<dbReference type="InterPro" id="IPR001796">
    <property type="entry name" value="DHFR_dom"/>
</dbReference>
<dbReference type="GO" id="GO:0046654">
    <property type="term" value="P:tetrahydrofolate biosynthetic process"/>
    <property type="evidence" value="ECO:0007669"/>
    <property type="project" value="InterPro"/>
</dbReference>
<dbReference type="EMBL" id="QFOT01000126">
    <property type="protein sequence ID" value="PZP54568.1"/>
    <property type="molecule type" value="Genomic_DNA"/>
</dbReference>
<protein>
    <submittedName>
        <fullName evidence="2">Dihydrofolate reductase</fullName>
    </submittedName>
</protein>
<dbReference type="Proteomes" id="UP000249739">
    <property type="component" value="Unassembled WGS sequence"/>
</dbReference>
<dbReference type="Pfam" id="PF00186">
    <property type="entry name" value="DHFR_1"/>
    <property type="match status" value="1"/>
</dbReference>
<feature type="non-terminal residue" evidence="2">
    <location>
        <position position="1"/>
    </location>
</feature>
<sequence>EIMVIGGASIYEQILPFADKIYLTMIEKNFEGDAWFTELSMEDWKTTAEEKHEGDPPFVFLTLERICC</sequence>
<comment type="caution">
    <text evidence="2">The sequence shown here is derived from an EMBL/GenBank/DDBJ whole genome shotgun (WGS) entry which is preliminary data.</text>
</comment>
<proteinExistence type="predicted"/>
<dbReference type="PROSITE" id="PS51330">
    <property type="entry name" value="DHFR_2"/>
    <property type="match status" value="1"/>
</dbReference>
<dbReference type="AlphaFoldDB" id="A0A2W5FH03"/>
<reference evidence="2 3" key="1">
    <citation type="submission" date="2017-08" db="EMBL/GenBank/DDBJ databases">
        <title>Infants hospitalized years apart are colonized by the same room-sourced microbial strains.</title>
        <authorList>
            <person name="Brooks B."/>
            <person name="Olm M.R."/>
            <person name="Firek B.A."/>
            <person name="Baker R."/>
            <person name="Thomas B.C."/>
            <person name="Morowitz M.J."/>
            <person name="Banfield J.F."/>
        </authorList>
    </citation>
    <scope>NUCLEOTIDE SEQUENCE [LARGE SCALE GENOMIC DNA]</scope>
    <source>
        <strain evidence="2">S2_006_000_R2_64</strain>
    </source>
</reference>
<name>A0A2W5FH03_9BACT</name>
<dbReference type="Gene3D" id="3.40.430.10">
    <property type="entry name" value="Dihydrofolate Reductase, subunit A"/>
    <property type="match status" value="1"/>
</dbReference>